<keyword evidence="1" id="KW-0812">Transmembrane</keyword>
<protein>
    <submittedName>
        <fullName evidence="2">(pine wood nematode) hypothetical protein</fullName>
    </submittedName>
</protein>
<dbReference type="EMBL" id="CAJFDI010000005">
    <property type="protein sequence ID" value="CAD5232771.1"/>
    <property type="molecule type" value="Genomic_DNA"/>
</dbReference>
<reference evidence="2" key="2">
    <citation type="submission" date="2020-09" db="EMBL/GenBank/DDBJ databases">
        <authorList>
            <person name="Kikuchi T."/>
        </authorList>
    </citation>
    <scope>NUCLEOTIDE SEQUENCE</scope>
    <source>
        <strain evidence="2">Ka4C1</strain>
    </source>
</reference>
<dbReference type="Proteomes" id="UP000659654">
    <property type="component" value="Unassembled WGS sequence"/>
</dbReference>
<evidence type="ECO:0000313" key="3">
    <source>
        <dbReference type="Proteomes" id="UP000095284"/>
    </source>
</evidence>
<name>A0A1I7RMK8_BURXY</name>
<dbReference type="AlphaFoldDB" id="A0A1I7RMK8"/>
<keyword evidence="1" id="KW-1133">Transmembrane helix</keyword>
<sequence length="111" mass="12291">MLKYAVISLISISNSYALGGRVYSKDDCIRAHMNDGLSHAEASEQCEWVAKLGQIVVAVCFVVVFAGYMLYRIKKLCETHGVVCRGGELLFVRRELLDGRNRVAVIAAQEP</sequence>
<evidence type="ECO:0000313" key="5">
    <source>
        <dbReference type="WBParaSite" id="BXY_0194300.1"/>
    </source>
</evidence>
<dbReference type="WBParaSite" id="BXY_0194300.1">
    <property type="protein sequence ID" value="BXY_0194300.1"/>
    <property type="gene ID" value="BXY_0194300"/>
</dbReference>
<feature type="transmembrane region" description="Helical" evidence="1">
    <location>
        <begin position="48"/>
        <end position="71"/>
    </location>
</feature>
<evidence type="ECO:0000256" key="1">
    <source>
        <dbReference type="SAM" id="Phobius"/>
    </source>
</evidence>
<gene>
    <name evidence="2" type="ORF">BXYJ_LOCUS12862</name>
</gene>
<dbReference type="EMBL" id="CAJFCV020000005">
    <property type="protein sequence ID" value="CAG9125728.1"/>
    <property type="molecule type" value="Genomic_DNA"/>
</dbReference>
<evidence type="ECO:0000313" key="4">
    <source>
        <dbReference type="Proteomes" id="UP000659654"/>
    </source>
</evidence>
<keyword evidence="4" id="KW-1185">Reference proteome</keyword>
<reference evidence="5" key="1">
    <citation type="submission" date="2016-11" db="UniProtKB">
        <authorList>
            <consortium name="WormBaseParasite"/>
        </authorList>
    </citation>
    <scope>IDENTIFICATION</scope>
</reference>
<dbReference type="Proteomes" id="UP000095284">
    <property type="component" value="Unplaced"/>
</dbReference>
<organism evidence="3 5">
    <name type="scientific">Bursaphelenchus xylophilus</name>
    <name type="common">Pinewood nematode worm</name>
    <name type="synonym">Aphelenchoides xylophilus</name>
    <dbReference type="NCBI Taxonomy" id="6326"/>
    <lineage>
        <taxon>Eukaryota</taxon>
        <taxon>Metazoa</taxon>
        <taxon>Ecdysozoa</taxon>
        <taxon>Nematoda</taxon>
        <taxon>Chromadorea</taxon>
        <taxon>Rhabditida</taxon>
        <taxon>Tylenchina</taxon>
        <taxon>Tylenchomorpha</taxon>
        <taxon>Aphelenchoidea</taxon>
        <taxon>Aphelenchoididae</taxon>
        <taxon>Bursaphelenchus</taxon>
    </lineage>
</organism>
<accession>A0A1I7RMK8</accession>
<keyword evidence="1" id="KW-0472">Membrane</keyword>
<evidence type="ECO:0000313" key="2">
    <source>
        <dbReference type="EMBL" id="CAD5232771.1"/>
    </source>
</evidence>
<proteinExistence type="predicted"/>
<dbReference type="Proteomes" id="UP000582659">
    <property type="component" value="Unassembled WGS sequence"/>
</dbReference>